<evidence type="ECO:0000256" key="1">
    <source>
        <dbReference type="SAM" id="MobiDB-lite"/>
    </source>
</evidence>
<dbReference type="AlphaFoldDB" id="A0A3N4IVS3"/>
<feature type="region of interest" description="Disordered" evidence="1">
    <location>
        <begin position="1"/>
        <end position="93"/>
    </location>
</feature>
<dbReference type="EMBL" id="ML119652">
    <property type="protein sequence ID" value="RPA85724.1"/>
    <property type="molecule type" value="Genomic_DNA"/>
</dbReference>
<feature type="compositionally biased region" description="Basic and acidic residues" evidence="1">
    <location>
        <begin position="41"/>
        <end position="62"/>
    </location>
</feature>
<proteinExistence type="predicted"/>
<feature type="region of interest" description="Disordered" evidence="1">
    <location>
        <begin position="105"/>
        <end position="129"/>
    </location>
</feature>
<evidence type="ECO:0000313" key="2">
    <source>
        <dbReference type="EMBL" id="RPA85724.1"/>
    </source>
</evidence>
<keyword evidence="3" id="KW-1185">Reference proteome</keyword>
<sequence>MATSSVSGAQRPAFVERHPPSNPSYRQSPYTPRSARKAHRTKSEVIDEGERGTEASSRDSLRHRSQTLLRYLPPSRPLPRPRSPSLRRSHSLPWLEGNKAEPLPRAWIAEKPAQEKTAPKTKKDSVDMSSELERGTAQERILAAIQPHMASPVSAAQALIDVVAVLLSETTSGGEALEALNAIRMVFSAVPALKEAVSSMRDPILWNDTIIRFFRLSPRYFPVLMDSIPYWNRLEAIDLHHCLHEPSATRTVVYHKSSTGVNNKTITAHIPQIMASDIPGYDENMYNTDTQAILPLIERLVHRSRRSIAVGPVIVGHKVESSFPALAIMGVRDRDLSFCLQQIIPTTTHPVIYLPGRVTVLSDGELTREERLKRLVSGNLTDEKKINERKSTIGAIKISIAEALQEDVDIGRSTSRSDCEDKGTIGGIVRVEDEILCFTANHVFRSGPGPAEIGAGIMVPASLELLKFAHQLGIYDWRVDESQKKERGEKVLVLHNAKPHGEVRFGRIGRDEEGVREDWALFSISPSHEGALCLRNDSVWSNASKTLLQRAFYPDSFTSQDLKVTTTGRRDATAGEIVAKLGAQGGASLGRVGGDLWRTYYARSWHPYFSEEDLLDDDEEEEGLEEGEAVEGVEWCSFTSISSLARDSGFGMSGDSGCRVAGASQNVDPSKRLTREGFLGSINDGNGVSFVGELVTVVNSGALGSIGLMVKQSSLFSQMSRGIGKPVELVR</sequence>
<evidence type="ECO:0000313" key="3">
    <source>
        <dbReference type="Proteomes" id="UP000275078"/>
    </source>
</evidence>
<protein>
    <submittedName>
        <fullName evidence="2">Uncharacterized protein</fullName>
    </submittedName>
</protein>
<reference evidence="2 3" key="1">
    <citation type="journal article" date="2018" name="Nat. Ecol. Evol.">
        <title>Pezizomycetes genomes reveal the molecular basis of ectomycorrhizal truffle lifestyle.</title>
        <authorList>
            <person name="Murat C."/>
            <person name="Payen T."/>
            <person name="Noel B."/>
            <person name="Kuo A."/>
            <person name="Morin E."/>
            <person name="Chen J."/>
            <person name="Kohler A."/>
            <person name="Krizsan K."/>
            <person name="Balestrini R."/>
            <person name="Da Silva C."/>
            <person name="Montanini B."/>
            <person name="Hainaut M."/>
            <person name="Levati E."/>
            <person name="Barry K.W."/>
            <person name="Belfiori B."/>
            <person name="Cichocki N."/>
            <person name="Clum A."/>
            <person name="Dockter R.B."/>
            <person name="Fauchery L."/>
            <person name="Guy J."/>
            <person name="Iotti M."/>
            <person name="Le Tacon F."/>
            <person name="Lindquist E.A."/>
            <person name="Lipzen A."/>
            <person name="Malagnac F."/>
            <person name="Mello A."/>
            <person name="Molinier V."/>
            <person name="Miyauchi S."/>
            <person name="Poulain J."/>
            <person name="Riccioni C."/>
            <person name="Rubini A."/>
            <person name="Sitrit Y."/>
            <person name="Splivallo R."/>
            <person name="Traeger S."/>
            <person name="Wang M."/>
            <person name="Zifcakova L."/>
            <person name="Wipf D."/>
            <person name="Zambonelli A."/>
            <person name="Paolocci F."/>
            <person name="Nowrousian M."/>
            <person name="Ottonello S."/>
            <person name="Baldrian P."/>
            <person name="Spatafora J.W."/>
            <person name="Henrissat B."/>
            <person name="Nagy L.G."/>
            <person name="Aury J.M."/>
            <person name="Wincker P."/>
            <person name="Grigoriev I.V."/>
            <person name="Bonfante P."/>
            <person name="Martin F.M."/>
        </authorList>
    </citation>
    <scope>NUCLEOTIDE SEQUENCE [LARGE SCALE GENOMIC DNA]</scope>
    <source>
        <strain evidence="2 3">RN42</strain>
    </source>
</reference>
<accession>A0A3N4IVS3</accession>
<organism evidence="2 3">
    <name type="scientific">Ascobolus immersus RN42</name>
    <dbReference type="NCBI Taxonomy" id="1160509"/>
    <lineage>
        <taxon>Eukaryota</taxon>
        <taxon>Fungi</taxon>
        <taxon>Dikarya</taxon>
        <taxon>Ascomycota</taxon>
        <taxon>Pezizomycotina</taxon>
        <taxon>Pezizomycetes</taxon>
        <taxon>Pezizales</taxon>
        <taxon>Ascobolaceae</taxon>
        <taxon>Ascobolus</taxon>
    </lineage>
</organism>
<name>A0A3N4IVS3_ASCIM</name>
<gene>
    <name evidence="2" type="ORF">BJ508DRAFT_302551</name>
</gene>
<dbReference type="Proteomes" id="UP000275078">
    <property type="component" value="Unassembled WGS sequence"/>
</dbReference>
<feature type="compositionally biased region" description="Basic and acidic residues" evidence="1">
    <location>
        <begin position="112"/>
        <end position="129"/>
    </location>
</feature>